<dbReference type="Gene3D" id="1.25.40.10">
    <property type="entry name" value="Tetratricopeptide repeat domain"/>
    <property type="match status" value="1"/>
</dbReference>
<dbReference type="EMBL" id="NBWU01000001">
    <property type="protein sequence ID" value="PCE66235.1"/>
    <property type="molecule type" value="Genomic_DNA"/>
</dbReference>
<organism evidence="3 4">
    <name type="scientific">Sediminicola luteus</name>
    <dbReference type="NCBI Taxonomy" id="319238"/>
    <lineage>
        <taxon>Bacteria</taxon>
        <taxon>Pseudomonadati</taxon>
        <taxon>Bacteroidota</taxon>
        <taxon>Flavobacteriia</taxon>
        <taxon>Flavobacteriales</taxon>
        <taxon>Flavobacteriaceae</taxon>
        <taxon>Sediminicola</taxon>
    </lineage>
</organism>
<feature type="domain" description="TonB-dependent receptor plug" evidence="2">
    <location>
        <begin position="163"/>
        <end position="264"/>
    </location>
</feature>
<dbReference type="Pfam" id="PF07715">
    <property type="entry name" value="Plug"/>
    <property type="match status" value="1"/>
</dbReference>
<evidence type="ECO:0000313" key="3">
    <source>
        <dbReference type="EMBL" id="PCE66235.1"/>
    </source>
</evidence>
<gene>
    <name evidence="3" type="ORF">B7P33_02750</name>
</gene>
<dbReference type="InterPro" id="IPR011990">
    <property type="entry name" value="TPR-like_helical_dom_sf"/>
</dbReference>
<keyword evidence="4" id="KW-1185">Reference proteome</keyword>
<sequence length="598" mass="67814">MVKIRSRHKFSILLSVSNFIPKTMVTRHVRYLISLLLMVTIPSWGQEEGLVVRGQVLSESLPLEGVNILVIGTTNGVKSDNFGNFTLRATENDSILFSYLGKTEKIIKVTKNMPFTTIVLEKATNQLDEVTVAAQKTNAYGEVITEMGKPEKVYNKFGEVDTRKSGVAINYIGEKEINKQAPQSMIQFLMNHVPNLQMDPVGAHEGIYLRGVNSIEYPKPVIFEVDGNIMRDLPMLDPELIKDIHVLKSYAATTKYGTEGSGGVIVINTKLMHRNKKGKGKNKRTNTYKGNAKTKLKWAKPNYLIEWEKMTDATQVVAAYKNGLNTFGSMPAYHLDALEVLEHQHQNRAAALEVLAEMRGRFSEDPENLKLVAFAYDRLNEIKKALVTYRAIFNLDPVNAQNQRNLAQAYARMDMPKNAWQYYKQYVTTGHPLGTEGLGKIVFDEMEHIYTFDKQAAQITDHFNTSYSEVKELDKDLRLVFEWVGPETEFEIEFVSPQKFTFDFNHTEKGNPQRIGQEITLGTASEAFFIDELNGSWLINLTFRGQPNNGPAYLKTTLYYNWARPSQKEVVHLTRMSEKGVKVNLLSLNQLPLAHQGK</sequence>
<evidence type="ECO:0000313" key="4">
    <source>
        <dbReference type="Proteomes" id="UP000219559"/>
    </source>
</evidence>
<dbReference type="PANTHER" id="PTHR30069">
    <property type="entry name" value="TONB-DEPENDENT OUTER MEMBRANE RECEPTOR"/>
    <property type="match status" value="1"/>
</dbReference>
<dbReference type="GO" id="GO:0015344">
    <property type="term" value="F:siderophore uptake transmembrane transporter activity"/>
    <property type="evidence" value="ECO:0007669"/>
    <property type="project" value="TreeGrafter"/>
</dbReference>
<comment type="caution">
    <text evidence="3">The sequence shown here is derived from an EMBL/GenBank/DDBJ whole genome shotgun (WGS) entry which is preliminary data.</text>
</comment>
<reference evidence="3 4" key="1">
    <citation type="submission" date="2017-04" db="EMBL/GenBank/DDBJ databases">
        <title>A new member of the family Flavobacteriaceae isolated from ascidians.</title>
        <authorList>
            <person name="Chen L."/>
        </authorList>
    </citation>
    <scope>NUCLEOTIDE SEQUENCE [LARGE SCALE GENOMIC DNA]</scope>
    <source>
        <strain evidence="3 4">HQA918</strain>
    </source>
</reference>
<name>A0A2A4GEL5_9FLAO</name>
<dbReference type="SUPFAM" id="SSF56935">
    <property type="entry name" value="Porins"/>
    <property type="match status" value="1"/>
</dbReference>
<keyword evidence="1" id="KW-0732">Signal</keyword>
<dbReference type="SUPFAM" id="SSF48452">
    <property type="entry name" value="TPR-like"/>
    <property type="match status" value="1"/>
</dbReference>
<proteinExistence type="predicted"/>
<accession>A0A2A4GEL5</accession>
<dbReference type="InterPro" id="IPR008969">
    <property type="entry name" value="CarboxyPept-like_regulatory"/>
</dbReference>
<dbReference type="InterPro" id="IPR039426">
    <property type="entry name" value="TonB-dep_rcpt-like"/>
</dbReference>
<dbReference type="GO" id="GO:0009279">
    <property type="term" value="C:cell outer membrane"/>
    <property type="evidence" value="ECO:0007669"/>
    <property type="project" value="TreeGrafter"/>
</dbReference>
<dbReference type="InterPro" id="IPR037066">
    <property type="entry name" value="Plug_dom_sf"/>
</dbReference>
<dbReference type="InterPro" id="IPR012910">
    <property type="entry name" value="Plug_dom"/>
</dbReference>
<dbReference type="GO" id="GO:0044718">
    <property type="term" value="P:siderophore transmembrane transport"/>
    <property type="evidence" value="ECO:0007669"/>
    <property type="project" value="TreeGrafter"/>
</dbReference>
<dbReference type="OrthoDB" id="1079187at2"/>
<dbReference type="Pfam" id="PF13715">
    <property type="entry name" value="CarbopepD_reg_2"/>
    <property type="match status" value="1"/>
</dbReference>
<evidence type="ECO:0000256" key="1">
    <source>
        <dbReference type="ARBA" id="ARBA00022729"/>
    </source>
</evidence>
<dbReference type="Proteomes" id="UP000219559">
    <property type="component" value="Unassembled WGS sequence"/>
</dbReference>
<dbReference type="AlphaFoldDB" id="A0A2A4GEL5"/>
<protein>
    <recommendedName>
        <fullName evidence="2">TonB-dependent receptor plug domain-containing protein</fullName>
    </recommendedName>
</protein>
<dbReference type="SUPFAM" id="SSF49464">
    <property type="entry name" value="Carboxypeptidase regulatory domain-like"/>
    <property type="match status" value="1"/>
</dbReference>
<dbReference type="Gene3D" id="2.170.130.10">
    <property type="entry name" value="TonB-dependent receptor, plug domain"/>
    <property type="match status" value="1"/>
</dbReference>
<evidence type="ECO:0000259" key="2">
    <source>
        <dbReference type="Pfam" id="PF07715"/>
    </source>
</evidence>
<dbReference type="PANTHER" id="PTHR30069:SF29">
    <property type="entry name" value="HEMOGLOBIN AND HEMOGLOBIN-HAPTOGLOBIN-BINDING PROTEIN 1-RELATED"/>
    <property type="match status" value="1"/>
</dbReference>